<gene>
    <name evidence="7" type="ORF">B7O87_05555</name>
</gene>
<dbReference type="EMBL" id="NBYN01000026">
    <property type="protein sequence ID" value="OSO93367.1"/>
    <property type="molecule type" value="Genomic_DNA"/>
</dbReference>
<evidence type="ECO:0000256" key="1">
    <source>
        <dbReference type="ARBA" id="ARBA00004496"/>
    </source>
</evidence>
<dbReference type="GO" id="GO:0005737">
    <property type="term" value="C:cytoplasm"/>
    <property type="evidence" value="ECO:0007669"/>
    <property type="project" value="UniProtKB-SubCell"/>
</dbReference>
<keyword evidence="3" id="KW-0677">Repeat</keyword>
<evidence type="ECO:0000256" key="4">
    <source>
        <dbReference type="ARBA" id="ARBA00022803"/>
    </source>
</evidence>
<comment type="similarity">
    <text evidence="5">Belongs to the Rap family.</text>
</comment>
<protein>
    <recommendedName>
        <fullName evidence="9">MalT-like TPR region domain-containing protein</fullName>
    </recommendedName>
</protein>
<dbReference type="PANTHER" id="PTHR46630:SF1">
    <property type="entry name" value="TETRATRICOPEPTIDE REPEAT PROTEIN 29"/>
    <property type="match status" value="1"/>
</dbReference>
<dbReference type="PROSITE" id="PS50005">
    <property type="entry name" value="TPR"/>
    <property type="match status" value="1"/>
</dbReference>
<organism evidence="7 8">
    <name type="scientific">Cylindrospermopsis raciborskii CENA303</name>
    <dbReference type="NCBI Taxonomy" id="1170769"/>
    <lineage>
        <taxon>Bacteria</taxon>
        <taxon>Bacillati</taxon>
        <taxon>Cyanobacteriota</taxon>
        <taxon>Cyanophyceae</taxon>
        <taxon>Nostocales</taxon>
        <taxon>Aphanizomenonaceae</taxon>
        <taxon>Cylindrospermopsis</taxon>
    </lineage>
</organism>
<dbReference type="Gene3D" id="1.25.40.10">
    <property type="entry name" value="Tetratricopeptide repeat domain"/>
    <property type="match status" value="2"/>
</dbReference>
<evidence type="ECO:0000256" key="2">
    <source>
        <dbReference type="ARBA" id="ARBA00022490"/>
    </source>
</evidence>
<keyword evidence="4 6" id="KW-0802">TPR repeat</keyword>
<dbReference type="RefSeq" id="WP_009341338.1">
    <property type="nucleotide sequence ID" value="NZ_NBYN01000026.1"/>
</dbReference>
<dbReference type="Proteomes" id="UP000192997">
    <property type="component" value="Unassembled WGS sequence"/>
</dbReference>
<dbReference type="SUPFAM" id="SSF48452">
    <property type="entry name" value="TPR-like"/>
    <property type="match status" value="2"/>
</dbReference>
<dbReference type="InterPro" id="IPR051476">
    <property type="entry name" value="Bac_ResReg_Asp_Phosphatase"/>
</dbReference>
<reference evidence="8" key="1">
    <citation type="submission" date="2017-04" db="EMBL/GenBank/DDBJ databases">
        <authorList>
            <person name="Abreu V.A."/>
            <person name="Popin R.V."/>
            <person name="Rigonato J."/>
            <person name="Andreote A.P."/>
            <person name="Schaker P.C."/>
            <person name="Hoff-Risseti C."/>
            <person name="Alvarenga D.O."/>
            <person name="Varani A.M."/>
            <person name="Fiore M.F."/>
        </authorList>
    </citation>
    <scope>NUCLEOTIDE SEQUENCE [LARGE SCALE GENOMIC DNA]</scope>
    <source>
        <strain evidence="8">CENA303</strain>
    </source>
</reference>
<feature type="repeat" description="TPR" evidence="6">
    <location>
        <begin position="354"/>
        <end position="387"/>
    </location>
</feature>
<keyword evidence="2" id="KW-0963">Cytoplasm</keyword>
<proteinExistence type="inferred from homology"/>
<comment type="caution">
    <text evidence="7">The sequence shown here is derived from an EMBL/GenBank/DDBJ whole genome shotgun (WGS) entry which is preliminary data.</text>
</comment>
<name>A0A1X4G9E1_9CYAN</name>
<dbReference type="SMART" id="SM00028">
    <property type="entry name" value="TPR"/>
    <property type="match status" value="4"/>
</dbReference>
<dbReference type="InterPro" id="IPR011990">
    <property type="entry name" value="TPR-like_helical_dom_sf"/>
</dbReference>
<comment type="subcellular location">
    <subcellularLocation>
        <location evidence="1">Cytoplasm</location>
    </subcellularLocation>
</comment>
<evidence type="ECO:0000256" key="5">
    <source>
        <dbReference type="ARBA" id="ARBA00038253"/>
    </source>
</evidence>
<dbReference type="PANTHER" id="PTHR46630">
    <property type="entry name" value="TETRATRICOPEPTIDE REPEAT PROTEIN 29"/>
    <property type="match status" value="1"/>
</dbReference>
<dbReference type="Pfam" id="PF13181">
    <property type="entry name" value="TPR_8"/>
    <property type="match status" value="1"/>
</dbReference>
<evidence type="ECO:0008006" key="9">
    <source>
        <dbReference type="Google" id="ProtNLM"/>
    </source>
</evidence>
<evidence type="ECO:0000313" key="7">
    <source>
        <dbReference type="EMBL" id="OSO93367.1"/>
    </source>
</evidence>
<accession>A0A1X4G9E1</accession>
<evidence type="ECO:0000256" key="3">
    <source>
        <dbReference type="ARBA" id="ARBA00022737"/>
    </source>
</evidence>
<dbReference type="InterPro" id="IPR019734">
    <property type="entry name" value="TPR_rpt"/>
</dbReference>
<dbReference type="AlphaFoldDB" id="A0A1X4G9E1"/>
<sequence>MLKTLNYVVVSIIIWHLSSFVTLAQNPKPTIDKFSPNPLETNIPDSLIRSNVNEKPLTTEELKTLEAALDELNQQATIRLESGDQETAFSMWNRELRLRRFLGLLSQVQAISRVGAIAWRENNRQQVQYITQSLRKIETQLQNEKSADLQLWRSLGVGYQNVRSPQLAVKVYERVLSLVKRENDLVAEVETLNQIGELHLNWFNYSQAAITYQELLNLAVTRGDRTNQLRYLQQLAYIFEQSKQPLKAINILNQLASIYNQQDNQQAIPRIKIAIAENYQSLVPQNPSFLQPALNSYQEAYIIAWQLQMYLSAGEALEKLIDLYRSQNQIGEALQASKILLETQTLARNFYGLMQAYDQLGDIYVQKEESANALIAFEQGLKIARELKYQEGYFVQKIAGLKP</sequence>
<evidence type="ECO:0000256" key="6">
    <source>
        <dbReference type="PROSITE-ProRule" id="PRU00339"/>
    </source>
</evidence>
<evidence type="ECO:0000313" key="8">
    <source>
        <dbReference type="Proteomes" id="UP000192997"/>
    </source>
</evidence>